<evidence type="ECO:0000313" key="2">
    <source>
        <dbReference type="EMBL" id="MBP0048969.1"/>
    </source>
</evidence>
<comment type="caution">
    <text evidence="2">The sequence shown here is derived from an EMBL/GenBank/DDBJ whole genome shotgun (WGS) entry which is preliminary data.</text>
</comment>
<dbReference type="EMBL" id="JACVEW010000013">
    <property type="protein sequence ID" value="MBP0048969.1"/>
    <property type="molecule type" value="Genomic_DNA"/>
</dbReference>
<feature type="signal peptide" evidence="1">
    <location>
        <begin position="1"/>
        <end position="20"/>
    </location>
</feature>
<dbReference type="RefSeq" id="WP_209287590.1">
    <property type="nucleotide sequence ID" value="NZ_JACVEW010000013.1"/>
</dbReference>
<dbReference type="InterPro" id="IPR036249">
    <property type="entry name" value="Thioredoxin-like_sf"/>
</dbReference>
<protein>
    <recommendedName>
        <fullName evidence="4">Thioredoxin-like fold domain-containing protein</fullName>
    </recommendedName>
</protein>
<organism evidence="2 3">
    <name type="scientific">Marinobacterium alkalitolerans</name>
    <dbReference type="NCBI Taxonomy" id="1542925"/>
    <lineage>
        <taxon>Bacteria</taxon>
        <taxon>Pseudomonadati</taxon>
        <taxon>Pseudomonadota</taxon>
        <taxon>Gammaproteobacteria</taxon>
        <taxon>Oceanospirillales</taxon>
        <taxon>Oceanospirillaceae</taxon>
        <taxon>Marinobacterium</taxon>
    </lineage>
</organism>
<keyword evidence="3" id="KW-1185">Reference proteome</keyword>
<name>A0ABS3ZBD6_9GAMM</name>
<dbReference type="Gene3D" id="3.40.30.10">
    <property type="entry name" value="Glutaredoxin"/>
    <property type="match status" value="1"/>
</dbReference>
<evidence type="ECO:0008006" key="4">
    <source>
        <dbReference type="Google" id="ProtNLM"/>
    </source>
</evidence>
<proteinExistence type="predicted"/>
<feature type="chain" id="PRO_5047053388" description="Thioredoxin-like fold domain-containing protein" evidence="1">
    <location>
        <begin position="21"/>
        <end position="149"/>
    </location>
</feature>
<reference evidence="2 3" key="1">
    <citation type="submission" date="2020-09" db="EMBL/GenBank/DDBJ databases">
        <authorList>
            <person name="Tanuku N.R.S."/>
        </authorList>
    </citation>
    <scope>NUCLEOTIDE SEQUENCE [LARGE SCALE GENOMIC DNA]</scope>
    <source>
        <strain evidence="2 3">AK62</strain>
    </source>
</reference>
<sequence length="149" mass="16206">MKWVLSACALLLSSSVAAQALQPLTSLKALDSMTPRPRAVLILFSQPDCRFCDLVREEFLVPLEQQPPQGLVIREYKVATAPAITDSDGSTLTPSAFASRYNVRFYPTVSLISPAGEPLADPLIGISSTDFYGYYLDQAINDALNAPRP</sequence>
<evidence type="ECO:0000313" key="3">
    <source>
        <dbReference type="Proteomes" id="UP000810171"/>
    </source>
</evidence>
<gene>
    <name evidence="2" type="ORF">H9C73_09480</name>
</gene>
<dbReference type="Proteomes" id="UP000810171">
    <property type="component" value="Unassembled WGS sequence"/>
</dbReference>
<keyword evidence="1" id="KW-0732">Signal</keyword>
<accession>A0ABS3ZBD6</accession>
<dbReference type="SUPFAM" id="SSF52833">
    <property type="entry name" value="Thioredoxin-like"/>
    <property type="match status" value="1"/>
</dbReference>
<evidence type="ECO:0000256" key="1">
    <source>
        <dbReference type="SAM" id="SignalP"/>
    </source>
</evidence>